<reference evidence="2 3" key="1">
    <citation type="submission" date="2016-10" db="EMBL/GenBank/DDBJ databases">
        <authorList>
            <person name="de Groot N.N."/>
        </authorList>
    </citation>
    <scope>NUCLEOTIDE SEQUENCE [LARGE SCALE GENOMIC DNA]</scope>
    <source>
        <strain evidence="2 3">DSM 17813</strain>
    </source>
</reference>
<evidence type="ECO:0000259" key="1">
    <source>
        <dbReference type="Pfam" id="PF05157"/>
    </source>
</evidence>
<dbReference type="AlphaFoldDB" id="A0A1G9Q0K2"/>
<dbReference type="SUPFAM" id="SSF160246">
    <property type="entry name" value="EspE N-terminal domain-like"/>
    <property type="match status" value="1"/>
</dbReference>
<dbReference type="InterPro" id="IPR007831">
    <property type="entry name" value="T2SS_GspE_N"/>
</dbReference>
<protein>
    <submittedName>
        <fullName evidence="2">Type IV pilus assembly protein PilB</fullName>
    </submittedName>
</protein>
<accession>A0A1G9Q0K2</accession>
<dbReference type="EMBL" id="FNGU01000003">
    <property type="protein sequence ID" value="SDM04443.1"/>
    <property type="molecule type" value="Genomic_DNA"/>
</dbReference>
<dbReference type="OrthoDB" id="5519672at2"/>
<dbReference type="GO" id="GO:0005886">
    <property type="term" value="C:plasma membrane"/>
    <property type="evidence" value="ECO:0007669"/>
    <property type="project" value="TreeGrafter"/>
</dbReference>
<dbReference type="RefSeq" id="WP_139172087.1">
    <property type="nucleotide sequence ID" value="NZ_FNGU01000003.1"/>
</dbReference>
<dbReference type="Pfam" id="PF05157">
    <property type="entry name" value="MshEN"/>
    <property type="match status" value="1"/>
</dbReference>
<evidence type="ECO:0000313" key="2">
    <source>
        <dbReference type="EMBL" id="SDM04443.1"/>
    </source>
</evidence>
<sequence length="212" mass="23288">MLRAKPMKLGNMLKEAGLINPIQLKSALSYQRSSGGRLGSALIALKYISEDTLLDFLAEQLKVTRIDLSRRRLSEDIVRSLPESKARQYNVIPVARKEHGGALYLLVAMSDPTNLGLTDELQALTGCRIRPALASEDSIREAIDTYYSALSGEDESSLSEALDQILLASGRSEPSADAARPWSDAQADRLHRLVELLVRKGVLSVEEARSLQ</sequence>
<dbReference type="PANTHER" id="PTHR30258:SF29">
    <property type="entry name" value="MSHA PILUS ASSEMBLY ATPASE MSHE"/>
    <property type="match status" value="1"/>
</dbReference>
<dbReference type="Gene3D" id="3.30.300.160">
    <property type="entry name" value="Type II secretion system, protein E, N-terminal domain"/>
    <property type="match status" value="1"/>
</dbReference>
<dbReference type="GO" id="GO:0016887">
    <property type="term" value="F:ATP hydrolysis activity"/>
    <property type="evidence" value="ECO:0007669"/>
    <property type="project" value="TreeGrafter"/>
</dbReference>
<feature type="domain" description="Type II secretion system protein GspE N-terminal" evidence="1">
    <location>
        <begin position="63"/>
        <end position="149"/>
    </location>
</feature>
<gene>
    <name evidence="2" type="ORF">SAMN05660860_01777</name>
</gene>
<dbReference type="PANTHER" id="PTHR30258">
    <property type="entry name" value="TYPE II SECRETION SYSTEM PROTEIN GSPE-RELATED"/>
    <property type="match status" value="1"/>
</dbReference>
<proteinExistence type="predicted"/>
<dbReference type="InterPro" id="IPR037257">
    <property type="entry name" value="T2SS_E_N_sf"/>
</dbReference>
<name>A0A1G9Q0K2_9BACT</name>
<organism evidence="2 3">
    <name type="scientific">Geoalkalibacter ferrihydriticus</name>
    <dbReference type="NCBI Taxonomy" id="392333"/>
    <lineage>
        <taxon>Bacteria</taxon>
        <taxon>Pseudomonadati</taxon>
        <taxon>Thermodesulfobacteriota</taxon>
        <taxon>Desulfuromonadia</taxon>
        <taxon>Desulfuromonadales</taxon>
        <taxon>Geoalkalibacteraceae</taxon>
        <taxon>Geoalkalibacter</taxon>
    </lineage>
</organism>
<evidence type="ECO:0000313" key="3">
    <source>
        <dbReference type="Proteomes" id="UP000182146"/>
    </source>
</evidence>
<dbReference type="Proteomes" id="UP000182146">
    <property type="component" value="Unassembled WGS sequence"/>
</dbReference>
<dbReference type="STRING" id="392333.SAMN05660860_01777"/>